<dbReference type="EMBL" id="OB660635">
    <property type="protein sequence ID" value="CAD7225689.1"/>
    <property type="molecule type" value="Genomic_DNA"/>
</dbReference>
<evidence type="ECO:0000256" key="1">
    <source>
        <dbReference type="ARBA" id="ARBA00023054"/>
    </source>
</evidence>
<reference evidence="2" key="1">
    <citation type="submission" date="2020-11" db="EMBL/GenBank/DDBJ databases">
        <authorList>
            <person name="Tran Van P."/>
        </authorList>
    </citation>
    <scope>NUCLEOTIDE SEQUENCE</scope>
</reference>
<dbReference type="GO" id="GO:0003697">
    <property type="term" value="F:single-stranded DNA binding"/>
    <property type="evidence" value="ECO:0007669"/>
    <property type="project" value="TreeGrafter"/>
</dbReference>
<proteinExistence type="predicted"/>
<dbReference type="Gene3D" id="1.10.287.1490">
    <property type="match status" value="1"/>
</dbReference>
<gene>
    <name evidence="2" type="ORF">CTOB1V02_LOCUS3621</name>
</gene>
<dbReference type="GO" id="GO:0000724">
    <property type="term" value="P:double-strand break repair via homologous recombination"/>
    <property type="evidence" value="ECO:0007669"/>
    <property type="project" value="TreeGrafter"/>
</dbReference>
<dbReference type="GO" id="GO:0030915">
    <property type="term" value="C:Smc5-Smc6 complex"/>
    <property type="evidence" value="ECO:0007669"/>
    <property type="project" value="TreeGrafter"/>
</dbReference>
<dbReference type="AlphaFoldDB" id="A0A7R8W694"/>
<protein>
    <submittedName>
        <fullName evidence="2">Uncharacterized protein</fullName>
    </submittedName>
</protein>
<sequence>MQAVKAAEKELAEKQKSIAGIEKEVPAATTEKIKVQDDCRKTELALKRVKAEVRKIQGEIDDCRVNPADLQKELKKALAKNSAKEQEIQIHEQDLIKAHQELNDAQEAFNVLEVQAKQGMEKQKKLKADWDALDENVAELEQQKSDILGLMNALRNYGFTSYLINHVECAPAINHLLRKKYQFDTIPVGTAQVDNMTDAIASQTDLFMFYSPTTRYNINSSKYTGKKWTDTNGIRTPTFLGAGGVDENLKSEIEKKIQQFRQREAALRKDIDKLNAQKALLESEMKPLKEIRTRLIRTNNDVQTAKSKIPGCERRVAVAKSSLINIDNLKKQFGTQLQESYDAISRLLEKQVNVMVQQLPELVQKRNLEAAMYRLVLKFEQVKKAAAQEARETLGSFQMKLEQQQQQLGVADEAIQHARNMKKEKRNMARSLSEHDVHEFTEEFSALVGDMEGINRALQDKRQQLNLMDMADQDGVSSATSLEQNASTIRTKHDLFLYSVADGRTAAMDRRQE</sequence>
<dbReference type="PANTHER" id="PTHR45916">
    <property type="entry name" value="STRUCTURAL MAINTENANCE OF CHROMOSOMES PROTEIN 5"/>
    <property type="match status" value="1"/>
</dbReference>
<accession>A0A7R8W694</accession>
<evidence type="ECO:0000313" key="2">
    <source>
        <dbReference type="EMBL" id="CAD7225689.1"/>
    </source>
</evidence>
<dbReference type="GO" id="GO:0005634">
    <property type="term" value="C:nucleus"/>
    <property type="evidence" value="ECO:0007669"/>
    <property type="project" value="TreeGrafter"/>
</dbReference>
<dbReference type="PANTHER" id="PTHR45916:SF1">
    <property type="entry name" value="STRUCTURAL MAINTENANCE OF CHROMOSOMES PROTEIN 5"/>
    <property type="match status" value="1"/>
</dbReference>
<name>A0A7R8W694_9CRUS</name>
<organism evidence="2">
    <name type="scientific">Cyprideis torosa</name>
    <dbReference type="NCBI Taxonomy" id="163714"/>
    <lineage>
        <taxon>Eukaryota</taxon>
        <taxon>Metazoa</taxon>
        <taxon>Ecdysozoa</taxon>
        <taxon>Arthropoda</taxon>
        <taxon>Crustacea</taxon>
        <taxon>Oligostraca</taxon>
        <taxon>Ostracoda</taxon>
        <taxon>Podocopa</taxon>
        <taxon>Podocopida</taxon>
        <taxon>Cytherocopina</taxon>
        <taxon>Cytheroidea</taxon>
        <taxon>Cytherideidae</taxon>
        <taxon>Cyprideis</taxon>
    </lineage>
</organism>
<keyword evidence="1" id="KW-0175">Coiled coil</keyword>